<evidence type="ECO:0000256" key="1">
    <source>
        <dbReference type="ARBA" id="ARBA00006464"/>
    </source>
</evidence>
<organism evidence="4 5">
    <name type="scientific">Zooshikella harenae</name>
    <dbReference type="NCBI Taxonomy" id="2827238"/>
    <lineage>
        <taxon>Bacteria</taxon>
        <taxon>Pseudomonadati</taxon>
        <taxon>Pseudomonadota</taxon>
        <taxon>Gammaproteobacteria</taxon>
        <taxon>Oceanospirillales</taxon>
        <taxon>Zooshikellaceae</taxon>
        <taxon>Zooshikella</taxon>
    </lineage>
</organism>
<sequence length="168" mass="19524">MKLHRVIERLLLNKLISKSTGEYGGYVLYKPVQDDRRKDVELRSKIESAARWVYAQEMEAVEPKSAWALSKSNRIWSSVIACLILIILLPLVLFIALGIKYTSYGPVFFIQERTGYKGRRFKMIKFRSMVADAEDLKRHFFHLNKHGKHAVDFKIDGDPRVTPLGEWL</sequence>
<keyword evidence="2" id="KW-1133">Transmembrane helix</keyword>
<dbReference type="EMBL" id="JAGSOY010000031">
    <property type="protein sequence ID" value="MBU2712166.1"/>
    <property type="molecule type" value="Genomic_DNA"/>
</dbReference>
<dbReference type="PANTHER" id="PTHR30576">
    <property type="entry name" value="COLANIC BIOSYNTHESIS UDP-GLUCOSE LIPID CARRIER TRANSFERASE"/>
    <property type="match status" value="1"/>
</dbReference>
<keyword evidence="2" id="KW-0472">Membrane</keyword>
<name>A0ABS5ZDL0_9GAMM</name>
<keyword evidence="2" id="KW-0812">Transmembrane</keyword>
<keyword evidence="5" id="KW-1185">Reference proteome</keyword>
<accession>A0ABS5ZDL0</accession>
<comment type="similarity">
    <text evidence="1">Belongs to the bacterial sugar transferase family.</text>
</comment>
<gene>
    <name evidence="4" type="ORF">KCG35_13955</name>
</gene>
<dbReference type="RefSeq" id="WP_215820395.1">
    <property type="nucleotide sequence ID" value="NZ_JAGSOY010000031.1"/>
</dbReference>
<dbReference type="PANTHER" id="PTHR30576:SF0">
    <property type="entry name" value="UNDECAPRENYL-PHOSPHATE N-ACETYLGALACTOSAMINYL 1-PHOSPHATE TRANSFERASE-RELATED"/>
    <property type="match status" value="1"/>
</dbReference>
<feature type="non-terminal residue" evidence="4">
    <location>
        <position position="168"/>
    </location>
</feature>
<feature type="domain" description="Bacterial sugar transferase" evidence="3">
    <location>
        <begin position="74"/>
        <end position="168"/>
    </location>
</feature>
<dbReference type="GO" id="GO:0016740">
    <property type="term" value="F:transferase activity"/>
    <property type="evidence" value="ECO:0007669"/>
    <property type="project" value="UniProtKB-KW"/>
</dbReference>
<keyword evidence="4" id="KW-0808">Transferase</keyword>
<protein>
    <submittedName>
        <fullName evidence="4">Sugar transferase</fullName>
    </submittedName>
</protein>
<dbReference type="Proteomes" id="UP000690515">
    <property type="component" value="Unassembled WGS sequence"/>
</dbReference>
<reference evidence="4 5" key="1">
    <citation type="submission" date="2021-04" db="EMBL/GenBank/DDBJ databases">
        <authorList>
            <person name="Pira H."/>
            <person name="Risdian C."/>
            <person name="Wink J."/>
        </authorList>
    </citation>
    <scope>NUCLEOTIDE SEQUENCE [LARGE SCALE GENOMIC DNA]</scope>
    <source>
        <strain evidence="4 5">WH53</strain>
    </source>
</reference>
<feature type="transmembrane region" description="Helical" evidence="2">
    <location>
        <begin position="75"/>
        <end position="99"/>
    </location>
</feature>
<dbReference type="InterPro" id="IPR003362">
    <property type="entry name" value="Bact_transf"/>
</dbReference>
<evidence type="ECO:0000313" key="5">
    <source>
        <dbReference type="Proteomes" id="UP000690515"/>
    </source>
</evidence>
<evidence type="ECO:0000259" key="3">
    <source>
        <dbReference type="Pfam" id="PF02397"/>
    </source>
</evidence>
<comment type="caution">
    <text evidence="4">The sequence shown here is derived from an EMBL/GenBank/DDBJ whole genome shotgun (WGS) entry which is preliminary data.</text>
</comment>
<evidence type="ECO:0000256" key="2">
    <source>
        <dbReference type="SAM" id="Phobius"/>
    </source>
</evidence>
<evidence type="ECO:0000313" key="4">
    <source>
        <dbReference type="EMBL" id="MBU2712166.1"/>
    </source>
</evidence>
<proteinExistence type="inferred from homology"/>
<dbReference type="Pfam" id="PF02397">
    <property type="entry name" value="Bac_transf"/>
    <property type="match status" value="1"/>
</dbReference>